<keyword evidence="12" id="KW-1185">Reference proteome</keyword>
<evidence type="ECO:0000256" key="4">
    <source>
        <dbReference type="ARBA" id="ARBA00022801"/>
    </source>
</evidence>
<dbReference type="Gene3D" id="3.40.220.10">
    <property type="entry name" value="Leucine Aminopeptidase, subunit E, domain 1"/>
    <property type="match status" value="1"/>
</dbReference>
<sequence>MDVSSTTAAPSSTGADTIVVGLFDGEPPTFDLDGALAGLLASREARPGFKRLALAHSGGFRLLAVGLGARSAFDAERARVAAAVALGRAQELGAERLCWVRPSGTGAEVAGALVEGTLLAAYRFDAFRSAPPEDAAGPAGLVVAGDDDVSAAVARAEIVAAAVNRARDLQNAPANDMTPTALAEAALGLRELPGVEVMFETRGGIEARGMGCFAGVARGSEEEPALITIRYEPADAVDAPRLGFVGKAVTFDSGGISLKPAGKMHEMKFDMSGGAAVLAATEAIIRLGLPVRLVSVIGATENLPSGRSVKPGDVLRAMDGTTVEVNNTDAEGRLVLADCLLHARAEGAERIVDLATLTGAIVVGLGSTYAGLLGTDDDWVGAVRDAGDRTGELMWRLPLHPEYADMVKGRDRRPPQRDGRAQGRLDHRRGVPAALCRRRPVGPRGHRRDGLGARARVREEGRLRIRRPDAGGPGAGPRQLTRRAARGCSQNIHVCATKR</sequence>
<evidence type="ECO:0000259" key="10">
    <source>
        <dbReference type="PROSITE" id="PS00631"/>
    </source>
</evidence>
<evidence type="ECO:0000313" key="11">
    <source>
        <dbReference type="EMBL" id="UUY06147.1"/>
    </source>
</evidence>
<evidence type="ECO:0000256" key="8">
    <source>
        <dbReference type="ARBA" id="ARBA00050061"/>
    </source>
</evidence>
<name>A0ABY5PNJ2_9ACTN</name>
<dbReference type="InterPro" id="IPR008283">
    <property type="entry name" value="Peptidase_M17_N"/>
</dbReference>
<keyword evidence="4" id="KW-0378">Hydrolase</keyword>
<keyword evidence="3" id="KW-0645">Protease</keyword>
<feature type="compositionally biased region" description="Basic and acidic residues" evidence="9">
    <location>
        <begin position="406"/>
        <end position="429"/>
    </location>
</feature>
<accession>A0ABY5PNJ2</accession>
<dbReference type="SUPFAM" id="SSF52949">
    <property type="entry name" value="Macro domain-like"/>
    <property type="match status" value="1"/>
</dbReference>
<feature type="region of interest" description="Disordered" evidence="9">
    <location>
        <begin position="464"/>
        <end position="485"/>
    </location>
</feature>
<evidence type="ECO:0000256" key="9">
    <source>
        <dbReference type="SAM" id="MobiDB-lite"/>
    </source>
</evidence>
<evidence type="ECO:0000256" key="7">
    <source>
        <dbReference type="ARBA" id="ARBA00050021"/>
    </source>
</evidence>
<evidence type="ECO:0000256" key="2">
    <source>
        <dbReference type="ARBA" id="ARBA00022438"/>
    </source>
</evidence>
<dbReference type="PRINTS" id="PR00481">
    <property type="entry name" value="LAMNOPPTDASE"/>
</dbReference>
<evidence type="ECO:0000256" key="3">
    <source>
        <dbReference type="ARBA" id="ARBA00022670"/>
    </source>
</evidence>
<dbReference type="InterPro" id="IPR000819">
    <property type="entry name" value="Peptidase_M17_C"/>
</dbReference>
<dbReference type="InterPro" id="IPR043472">
    <property type="entry name" value="Macro_dom-like"/>
</dbReference>
<reference evidence="12" key="1">
    <citation type="submission" date="2021-11" db="EMBL/GenBank/DDBJ databases">
        <title>Cultivation dependent microbiological survey of springs from the worlds oldest radium mine currently devoted to the extraction of radon-saturated water.</title>
        <authorList>
            <person name="Kapinusova G."/>
            <person name="Smrhova T."/>
            <person name="Strejcek M."/>
            <person name="Suman J."/>
            <person name="Jani K."/>
            <person name="Pajer P."/>
            <person name="Uhlik O."/>
        </authorList>
    </citation>
    <scope>NUCLEOTIDE SEQUENCE [LARGE SCALE GENOMIC DNA]</scope>
    <source>
        <strain evidence="12">J379</strain>
    </source>
</reference>
<dbReference type="SUPFAM" id="SSF53187">
    <property type="entry name" value="Zn-dependent exopeptidases"/>
    <property type="match status" value="1"/>
</dbReference>
<evidence type="ECO:0000256" key="6">
    <source>
        <dbReference type="ARBA" id="ARBA00049972"/>
    </source>
</evidence>
<dbReference type="Pfam" id="PF00883">
    <property type="entry name" value="Peptidase_M17"/>
    <property type="match status" value="1"/>
</dbReference>
<feature type="region of interest" description="Disordered" evidence="9">
    <location>
        <begin position="406"/>
        <end position="430"/>
    </location>
</feature>
<evidence type="ECO:0000256" key="1">
    <source>
        <dbReference type="ARBA" id="ARBA00009528"/>
    </source>
</evidence>
<dbReference type="Gene3D" id="3.40.630.10">
    <property type="entry name" value="Zn peptidases"/>
    <property type="match status" value="1"/>
</dbReference>
<keyword evidence="2" id="KW-0031">Aminopeptidase</keyword>
<dbReference type="Pfam" id="PF02789">
    <property type="entry name" value="Peptidase_M17_N"/>
    <property type="match status" value="1"/>
</dbReference>
<comment type="similarity">
    <text evidence="1">Belongs to the peptidase M17 family.</text>
</comment>
<dbReference type="Proteomes" id="UP001058860">
    <property type="component" value="Chromosome"/>
</dbReference>
<gene>
    <name evidence="11" type="ORF">LRS13_11745</name>
</gene>
<dbReference type="InterPro" id="IPR011356">
    <property type="entry name" value="Leucine_aapep/pepB"/>
</dbReference>
<dbReference type="PANTHER" id="PTHR11963:SF23">
    <property type="entry name" value="CYTOSOL AMINOPEPTIDASE"/>
    <property type="match status" value="1"/>
</dbReference>
<proteinExistence type="inferred from homology"/>
<feature type="domain" description="Cytosol aminopeptidase" evidence="10">
    <location>
        <begin position="327"/>
        <end position="334"/>
    </location>
</feature>
<evidence type="ECO:0000256" key="5">
    <source>
        <dbReference type="ARBA" id="ARBA00033172"/>
    </source>
</evidence>
<evidence type="ECO:0000313" key="12">
    <source>
        <dbReference type="Proteomes" id="UP001058860"/>
    </source>
</evidence>
<dbReference type="PROSITE" id="PS00631">
    <property type="entry name" value="CYTOSOL_AP"/>
    <property type="match status" value="1"/>
</dbReference>
<dbReference type="PANTHER" id="PTHR11963">
    <property type="entry name" value="LEUCINE AMINOPEPTIDASE-RELATED"/>
    <property type="match status" value="1"/>
</dbReference>
<dbReference type="EMBL" id="CP088295">
    <property type="protein sequence ID" value="UUY06147.1"/>
    <property type="molecule type" value="Genomic_DNA"/>
</dbReference>
<dbReference type="CDD" id="cd00433">
    <property type="entry name" value="Peptidase_M17"/>
    <property type="match status" value="1"/>
</dbReference>
<organism evidence="11 12">
    <name type="scientific">Svornostia abyssi</name>
    <dbReference type="NCBI Taxonomy" id="2898438"/>
    <lineage>
        <taxon>Bacteria</taxon>
        <taxon>Bacillati</taxon>
        <taxon>Actinomycetota</taxon>
        <taxon>Thermoleophilia</taxon>
        <taxon>Solirubrobacterales</taxon>
        <taxon>Baekduiaceae</taxon>
        <taxon>Svornostia</taxon>
    </lineage>
</organism>
<comment type="function">
    <text evidence="6">Presumably involved in the processing and regular turnover of intracellular proteins. Catalyzes the removal of unsubstituted N-terminal amino acids from various peptides.</text>
</comment>
<protein>
    <recommendedName>
        <fullName evidence="7">Probable cytosol aminopeptidase</fullName>
    </recommendedName>
    <alternativeName>
        <fullName evidence="8">Leucine aminopeptidase</fullName>
    </alternativeName>
    <alternativeName>
        <fullName evidence="5">Leucyl aminopeptidase</fullName>
    </alternativeName>
</protein>